<dbReference type="FunFam" id="3.40.20.10:FF:000043">
    <property type="entry name" value="macrophage-capping protein-like isoform X2"/>
    <property type="match status" value="1"/>
</dbReference>
<accession>A0A7M7NEB2</accession>
<dbReference type="CDD" id="cd11290">
    <property type="entry name" value="gelsolin_S1_like"/>
    <property type="match status" value="1"/>
</dbReference>
<dbReference type="InParanoid" id="A0A7M7NEB2"/>
<keyword evidence="3" id="KW-0677">Repeat</keyword>
<dbReference type="KEGG" id="spu:577663"/>
<evidence type="ECO:0000256" key="2">
    <source>
        <dbReference type="ARBA" id="ARBA00022467"/>
    </source>
</evidence>
<dbReference type="RefSeq" id="XP_030835131.1">
    <property type="nucleotide sequence ID" value="XM_030979271.1"/>
</dbReference>
<dbReference type="InterPro" id="IPR007123">
    <property type="entry name" value="Gelsolin-like_dom"/>
</dbReference>
<keyword evidence="2" id="KW-0117">Actin capping</keyword>
<dbReference type="PANTHER" id="PTHR11977">
    <property type="entry name" value="VILLIN"/>
    <property type="match status" value="1"/>
</dbReference>
<reference evidence="7" key="1">
    <citation type="submission" date="2015-02" db="EMBL/GenBank/DDBJ databases">
        <title>Genome sequencing for Strongylocentrotus purpuratus.</title>
        <authorList>
            <person name="Murali S."/>
            <person name="Liu Y."/>
            <person name="Vee V."/>
            <person name="English A."/>
            <person name="Wang M."/>
            <person name="Skinner E."/>
            <person name="Han Y."/>
            <person name="Muzny D.M."/>
            <person name="Worley K.C."/>
            <person name="Gibbs R.A."/>
        </authorList>
    </citation>
    <scope>NUCLEOTIDE SEQUENCE</scope>
</reference>
<dbReference type="SMART" id="SM00262">
    <property type="entry name" value="GEL"/>
    <property type="match status" value="3"/>
</dbReference>
<dbReference type="PRINTS" id="PR00597">
    <property type="entry name" value="GELSOLIN"/>
</dbReference>
<dbReference type="Gene3D" id="3.40.20.10">
    <property type="entry name" value="Severin"/>
    <property type="match status" value="3"/>
</dbReference>
<evidence type="ECO:0000313" key="7">
    <source>
        <dbReference type="Proteomes" id="UP000007110"/>
    </source>
</evidence>
<dbReference type="EnsemblMetazoa" id="XM_030979272">
    <property type="protein sequence ID" value="XP_030835132"/>
    <property type="gene ID" value="LOC577663"/>
</dbReference>
<dbReference type="RefSeq" id="XP_030835132.1">
    <property type="nucleotide sequence ID" value="XM_030979272.1"/>
</dbReference>
<dbReference type="OrthoDB" id="6375767at2759"/>
<sequence length="374" mass="42962">MQKAKKYDWQDSNLALFGSDTEKEVKKAAAESEPAWKGCGQKTGVQIWRIVKFKVENWNKEEYGSFFEGDSYILLNTYQEKDSEELNYDLHFWIGMHSTQDEYGTAAYKTVELDTYLDDKPVQHREVQGNESDLFKSYFKSVVYMSGGADSGFRHVKPEEYTPRLFHCHAEGKGRKARLEINEMKKMSRSSLKSDDVYILDAGTKMFMWSGSGSRHDEKFKSAQEFQTMTAKRPRASKESLDENEISPDHEFWEYFTDDDVDGEADDDDEQEDDSNTFERVLYRLSNSSGALDFTEVSKASSICKSDLDSSDVFILDTGKACYVWAGKDADPEEKNNGIPYATEYLKKTNHMRAQITSLKEGQKCKQFSEIIGY</sequence>
<reference evidence="6" key="2">
    <citation type="submission" date="2021-01" db="UniProtKB">
        <authorList>
            <consortium name="EnsemblMetazoa"/>
        </authorList>
    </citation>
    <scope>IDENTIFICATION</scope>
</reference>
<dbReference type="GO" id="GO:0015629">
    <property type="term" value="C:actin cytoskeleton"/>
    <property type="evidence" value="ECO:0000318"/>
    <property type="project" value="GO_Central"/>
</dbReference>
<keyword evidence="7" id="KW-1185">Reference proteome</keyword>
<dbReference type="EnsemblMetazoa" id="XM_030979271">
    <property type="protein sequence ID" value="XP_030835131"/>
    <property type="gene ID" value="LOC577663"/>
</dbReference>
<dbReference type="GO" id="GO:0051693">
    <property type="term" value="P:actin filament capping"/>
    <property type="evidence" value="ECO:0007669"/>
    <property type="project" value="UniProtKB-KW"/>
</dbReference>
<dbReference type="GO" id="GO:0005737">
    <property type="term" value="C:cytoplasm"/>
    <property type="evidence" value="ECO:0000318"/>
    <property type="project" value="GO_Central"/>
</dbReference>
<feature type="domain" description="Gelsolin-like" evidence="5">
    <location>
        <begin position="300"/>
        <end position="359"/>
    </location>
</feature>
<comment type="similarity">
    <text evidence="1">Belongs to the villin/gelsolin family.</text>
</comment>
<dbReference type="GeneID" id="577663"/>
<dbReference type="AlphaFoldDB" id="A0A7M7NEB2"/>
<feature type="domain" description="Gelsolin-like" evidence="5">
    <location>
        <begin position="63"/>
        <end position="135"/>
    </location>
</feature>
<keyword evidence="4" id="KW-0009">Actin-binding</keyword>
<dbReference type="GO" id="GO:0008154">
    <property type="term" value="P:actin polymerization or depolymerization"/>
    <property type="evidence" value="ECO:0000318"/>
    <property type="project" value="GO_Central"/>
</dbReference>
<dbReference type="Pfam" id="PF00626">
    <property type="entry name" value="Gelsolin"/>
    <property type="match status" value="3"/>
</dbReference>
<dbReference type="PANTHER" id="PTHR11977:SF130">
    <property type="entry name" value="SEVERIN"/>
    <property type="match status" value="1"/>
</dbReference>
<name>A0A7M7NEB2_STRPU</name>
<evidence type="ECO:0000313" key="6">
    <source>
        <dbReference type="EnsemblMetazoa" id="XP_030835132"/>
    </source>
</evidence>
<dbReference type="SMR" id="A0A7M7NEB2"/>
<evidence type="ECO:0000256" key="4">
    <source>
        <dbReference type="ARBA" id="ARBA00023203"/>
    </source>
</evidence>
<proteinExistence type="inferred from homology"/>
<evidence type="ECO:0000256" key="3">
    <source>
        <dbReference type="ARBA" id="ARBA00022737"/>
    </source>
</evidence>
<evidence type="ECO:0000259" key="5">
    <source>
        <dbReference type="Pfam" id="PF00626"/>
    </source>
</evidence>
<dbReference type="GO" id="GO:0051015">
    <property type="term" value="F:actin filament binding"/>
    <property type="evidence" value="ECO:0000318"/>
    <property type="project" value="GO_Central"/>
</dbReference>
<evidence type="ECO:0000256" key="1">
    <source>
        <dbReference type="ARBA" id="ARBA00008418"/>
    </source>
</evidence>
<protein>
    <recommendedName>
        <fullName evidence="5">Gelsolin-like domain-containing protein</fullName>
    </recommendedName>
</protein>
<dbReference type="OMA" id="YCKESIT"/>
<dbReference type="SUPFAM" id="SSF55753">
    <property type="entry name" value="Actin depolymerizing proteins"/>
    <property type="match status" value="3"/>
</dbReference>
<dbReference type="Proteomes" id="UP000007110">
    <property type="component" value="Unassembled WGS sequence"/>
</dbReference>
<organism evidence="6 7">
    <name type="scientific">Strongylocentrotus purpuratus</name>
    <name type="common">Purple sea urchin</name>
    <dbReference type="NCBI Taxonomy" id="7668"/>
    <lineage>
        <taxon>Eukaryota</taxon>
        <taxon>Metazoa</taxon>
        <taxon>Echinodermata</taxon>
        <taxon>Eleutherozoa</taxon>
        <taxon>Echinozoa</taxon>
        <taxon>Echinoidea</taxon>
        <taxon>Euechinoidea</taxon>
        <taxon>Echinacea</taxon>
        <taxon>Camarodonta</taxon>
        <taxon>Echinidea</taxon>
        <taxon>Strongylocentrotidae</taxon>
        <taxon>Strongylocentrotus</taxon>
    </lineage>
</organism>
<feature type="domain" description="Gelsolin-like" evidence="5">
    <location>
        <begin position="183"/>
        <end position="232"/>
    </location>
</feature>
<dbReference type="InterPro" id="IPR029006">
    <property type="entry name" value="ADF-H/Gelsolin-like_dom_sf"/>
</dbReference>
<dbReference type="InterPro" id="IPR007122">
    <property type="entry name" value="Villin/Gelsolin"/>
</dbReference>